<dbReference type="InterPro" id="IPR002078">
    <property type="entry name" value="Sigma_54_int"/>
</dbReference>
<protein>
    <submittedName>
        <fullName evidence="6">Regulatory protein, Fis family</fullName>
    </submittedName>
</protein>
<evidence type="ECO:0000256" key="1">
    <source>
        <dbReference type="ARBA" id="ARBA00022741"/>
    </source>
</evidence>
<dbReference type="Gene3D" id="1.10.10.60">
    <property type="entry name" value="Homeodomain-like"/>
    <property type="match status" value="1"/>
</dbReference>
<evidence type="ECO:0000313" key="7">
    <source>
        <dbReference type="Proteomes" id="UP000184327"/>
    </source>
</evidence>
<sequence>MWGNFKIEYAHGGTLFLDEIESMPLVMQIKLLRVLQQRCIERLGSNQSVSVDCRIIVAAKNDLRELADQGVFRADLFYRLNVAVLQIPPLRQRKDDIPLLMAHFLQQAAQRFHLPVPVFRPTDVLRWQSYDWPGNVRELKNSAERLCLGLSDDLFIGAGTGLDGEAMALGLTAQIEQVERGIICNALKVTQGQVSQTAELLQLPRKTLYDKLARHGLRADAFRQPDPDS</sequence>
<dbReference type="PROSITE" id="PS50045">
    <property type="entry name" value="SIGMA54_INTERACT_4"/>
    <property type="match status" value="1"/>
</dbReference>
<evidence type="ECO:0000259" key="5">
    <source>
        <dbReference type="PROSITE" id="PS50045"/>
    </source>
</evidence>
<gene>
    <name evidence="6" type="ORF">SAMN02745117_01034</name>
</gene>
<name>A0A1M4XED4_9BURK</name>
<dbReference type="PANTHER" id="PTHR32071:SF57">
    <property type="entry name" value="C4-DICARBOXYLATE TRANSPORT TRANSCRIPTIONAL REGULATORY PROTEIN DCTD"/>
    <property type="match status" value="1"/>
</dbReference>
<dbReference type="Proteomes" id="UP000184327">
    <property type="component" value="Unassembled WGS sequence"/>
</dbReference>
<dbReference type="InterPro" id="IPR009057">
    <property type="entry name" value="Homeodomain-like_sf"/>
</dbReference>
<dbReference type="GO" id="GO:0006355">
    <property type="term" value="P:regulation of DNA-templated transcription"/>
    <property type="evidence" value="ECO:0007669"/>
    <property type="project" value="InterPro"/>
</dbReference>
<dbReference type="PRINTS" id="PR01590">
    <property type="entry name" value="HTHFIS"/>
</dbReference>
<accession>A0A1M4XED4</accession>
<dbReference type="InterPro" id="IPR025944">
    <property type="entry name" value="Sigma_54_int_dom_CS"/>
</dbReference>
<organism evidence="6 7">
    <name type="scientific">Lampropedia hyalina DSM 16112</name>
    <dbReference type="NCBI Taxonomy" id="1122156"/>
    <lineage>
        <taxon>Bacteria</taxon>
        <taxon>Pseudomonadati</taxon>
        <taxon>Pseudomonadota</taxon>
        <taxon>Betaproteobacteria</taxon>
        <taxon>Burkholderiales</taxon>
        <taxon>Comamonadaceae</taxon>
        <taxon>Lampropedia</taxon>
    </lineage>
</organism>
<dbReference type="InterPro" id="IPR027417">
    <property type="entry name" value="P-loop_NTPase"/>
</dbReference>
<proteinExistence type="predicted"/>
<reference evidence="6 7" key="1">
    <citation type="submission" date="2016-11" db="EMBL/GenBank/DDBJ databases">
        <authorList>
            <person name="Jaros S."/>
            <person name="Januszkiewicz K."/>
            <person name="Wedrychowicz H."/>
        </authorList>
    </citation>
    <scope>NUCLEOTIDE SEQUENCE [LARGE SCALE GENOMIC DNA]</scope>
    <source>
        <strain evidence="6 7">DSM 16112</strain>
    </source>
</reference>
<evidence type="ECO:0000313" key="6">
    <source>
        <dbReference type="EMBL" id="SHE91636.1"/>
    </source>
</evidence>
<keyword evidence="4" id="KW-0804">Transcription</keyword>
<dbReference type="SUPFAM" id="SSF46689">
    <property type="entry name" value="Homeodomain-like"/>
    <property type="match status" value="1"/>
</dbReference>
<evidence type="ECO:0000256" key="4">
    <source>
        <dbReference type="ARBA" id="ARBA00023163"/>
    </source>
</evidence>
<evidence type="ECO:0000256" key="3">
    <source>
        <dbReference type="ARBA" id="ARBA00023015"/>
    </source>
</evidence>
<dbReference type="GO" id="GO:0043565">
    <property type="term" value="F:sequence-specific DNA binding"/>
    <property type="evidence" value="ECO:0007669"/>
    <property type="project" value="InterPro"/>
</dbReference>
<dbReference type="Pfam" id="PF25601">
    <property type="entry name" value="AAA_lid_14"/>
    <property type="match status" value="1"/>
</dbReference>
<feature type="domain" description="Sigma-54 factor interaction" evidence="5">
    <location>
        <begin position="1"/>
        <end position="148"/>
    </location>
</feature>
<keyword evidence="3" id="KW-0805">Transcription regulation</keyword>
<dbReference type="SUPFAM" id="SSF52540">
    <property type="entry name" value="P-loop containing nucleoside triphosphate hydrolases"/>
    <property type="match status" value="1"/>
</dbReference>
<dbReference type="PROSITE" id="PS00688">
    <property type="entry name" value="SIGMA54_INTERACT_3"/>
    <property type="match status" value="1"/>
</dbReference>
<keyword evidence="1" id="KW-0547">Nucleotide-binding</keyword>
<dbReference type="InterPro" id="IPR058031">
    <property type="entry name" value="AAA_lid_NorR"/>
</dbReference>
<dbReference type="OrthoDB" id="9761705at2"/>
<keyword evidence="7" id="KW-1185">Reference proteome</keyword>
<dbReference type="EMBL" id="FQUZ01000009">
    <property type="protein sequence ID" value="SHE91636.1"/>
    <property type="molecule type" value="Genomic_DNA"/>
</dbReference>
<evidence type="ECO:0000256" key="2">
    <source>
        <dbReference type="ARBA" id="ARBA00022840"/>
    </source>
</evidence>
<keyword evidence="2" id="KW-0067">ATP-binding</keyword>
<dbReference type="STRING" id="1122156.SAMN02745117_01034"/>
<dbReference type="Pfam" id="PF00158">
    <property type="entry name" value="Sigma54_activat"/>
    <property type="match status" value="1"/>
</dbReference>
<dbReference type="Pfam" id="PF02954">
    <property type="entry name" value="HTH_8"/>
    <property type="match status" value="1"/>
</dbReference>
<dbReference type="InterPro" id="IPR002197">
    <property type="entry name" value="HTH_Fis"/>
</dbReference>
<dbReference type="PANTHER" id="PTHR32071">
    <property type="entry name" value="TRANSCRIPTIONAL REGULATORY PROTEIN"/>
    <property type="match status" value="1"/>
</dbReference>
<dbReference type="GO" id="GO:0005524">
    <property type="term" value="F:ATP binding"/>
    <property type="evidence" value="ECO:0007669"/>
    <property type="project" value="UniProtKB-KW"/>
</dbReference>
<dbReference type="Gene3D" id="3.40.50.300">
    <property type="entry name" value="P-loop containing nucleotide triphosphate hydrolases"/>
    <property type="match status" value="1"/>
</dbReference>
<dbReference type="Gene3D" id="1.10.8.60">
    <property type="match status" value="1"/>
</dbReference>
<dbReference type="AlphaFoldDB" id="A0A1M4XED4"/>